<organism evidence="3 4">
    <name type="scientific">Candidatus Kaiserbacteria bacterium RIFCSPHIGHO2_02_FULL_55_25</name>
    <dbReference type="NCBI Taxonomy" id="1798498"/>
    <lineage>
        <taxon>Bacteria</taxon>
        <taxon>Candidatus Kaiseribacteriota</taxon>
    </lineage>
</organism>
<dbReference type="SMART" id="SM00465">
    <property type="entry name" value="GIYc"/>
    <property type="match status" value="1"/>
</dbReference>
<comment type="caution">
    <text evidence="3">The sequence shown here is derived from an EMBL/GenBank/DDBJ whole genome shotgun (WGS) entry which is preliminary data.</text>
</comment>
<dbReference type="PANTHER" id="PTHR34477">
    <property type="entry name" value="UPF0213 PROTEIN YHBQ"/>
    <property type="match status" value="1"/>
</dbReference>
<dbReference type="PANTHER" id="PTHR34477:SF1">
    <property type="entry name" value="UPF0213 PROTEIN YHBQ"/>
    <property type="match status" value="1"/>
</dbReference>
<accession>A0A1F6EAL5</accession>
<dbReference type="Gene3D" id="3.40.1440.10">
    <property type="entry name" value="GIY-YIG endonuclease"/>
    <property type="match status" value="1"/>
</dbReference>
<dbReference type="EMBL" id="MFLL01000002">
    <property type="protein sequence ID" value="OGG70651.1"/>
    <property type="molecule type" value="Genomic_DNA"/>
</dbReference>
<name>A0A1F6EAL5_9BACT</name>
<sequence>MYFVYMIKNSHGDLYVGVTDNPQQRLKYHNEKRGALFTKRDSEFDIVFLEEHPTLADARIREIQIKKWRRDKKEKLIERYRKRLPTKI</sequence>
<gene>
    <name evidence="3" type="ORF">A3C20_01395</name>
</gene>
<dbReference type="InterPro" id="IPR050190">
    <property type="entry name" value="UPF0213_domain"/>
</dbReference>
<dbReference type="InterPro" id="IPR035901">
    <property type="entry name" value="GIY-YIG_endonuc_sf"/>
</dbReference>
<evidence type="ECO:0000313" key="4">
    <source>
        <dbReference type="Proteomes" id="UP000176914"/>
    </source>
</evidence>
<dbReference type="SUPFAM" id="SSF82771">
    <property type="entry name" value="GIY-YIG endonuclease"/>
    <property type="match status" value="1"/>
</dbReference>
<protein>
    <recommendedName>
        <fullName evidence="2">GIY-YIG domain-containing protein</fullName>
    </recommendedName>
</protein>
<dbReference type="InterPro" id="IPR000305">
    <property type="entry name" value="GIY-YIG_endonuc"/>
</dbReference>
<dbReference type="AlphaFoldDB" id="A0A1F6EAL5"/>
<comment type="similarity">
    <text evidence="1">Belongs to the UPF0213 family.</text>
</comment>
<feature type="domain" description="GIY-YIG" evidence="2">
    <location>
        <begin position="1"/>
        <end position="75"/>
    </location>
</feature>
<reference evidence="3 4" key="1">
    <citation type="journal article" date="2016" name="Nat. Commun.">
        <title>Thousands of microbial genomes shed light on interconnected biogeochemical processes in an aquifer system.</title>
        <authorList>
            <person name="Anantharaman K."/>
            <person name="Brown C.T."/>
            <person name="Hug L.A."/>
            <person name="Sharon I."/>
            <person name="Castelle C.J."/>
            <person name="Probst A.J."/>
            <person name="Thomas B.C."/>
            <person name="Singh A."/>
            <person name="Wilkins M.J."/>
            <person name="Karaoz U."/>
            <person name="Brodie E.L."/>
            <person name="Williams K.H."/>
            <person name="Hubbard S.S."/>
            <person name="Banfield J.F."/>
        </authorList>
    </citation>
    <scope>NUCLEOTIDE SEQUENCE [LARGE SCALE GENOMIC DNA]</scope>
</reference>
<evidence type="ECO:0000256" key="1">
    <source>
        <dbReference type="ARBA" id="ARBA00007435"/>
    </source>
</evidence>
<dbReference type="Pfam" id="PF01541">
    <property type="entry name" value="GIY-YIG"/>
    <property type="match status" value="1"/>
</dbReference>
<evidence type="ECO:0000313" key="3">
    <source>
        <dbReference type="EMBL" id="OGG70651.1"/>
    </source>
</evidence>
<proteinExistence type="inferred from homology"/>
<evidence type="ECO:0000259" key="2">
    <source>
        <dbReference type="PROSITE" id="PS50164"/>
    </source>
</evidence>
<dbReference type="PROSITE" id="PS50164">
    <property type="entry name" value="GIY_YIG"/>
    <property type="match status" value="1"/>
</dbReference>
<dbReference type="Proteomes" id="UP000176914">
    <property type="component" value="Unassembled WGS sequence"/>
</dbReference>